<dbReference type="InParanoid" id="A0A0C3GJ20"/>
<dbReference type="EMBL" id="KN832972">
    <property type="protein sequence ID" value="KIM90646.1"/>
    <property type="molecule type" value="Genomic_DNA"/>
</dbReference>
<reference evidence="3" key="2">
    <citation type="submission" date="2015-01" db="EMBL/GenBank/DDBJ databases">
        <title>Evolutionary Origins and Diversification of the Mycorrhizal Mutualists.</title>
        <authorList>
            <consortium name="DOE Joint Genome Institute"/>
            <consortium name="Mycorrhizal Genomics Consortium"/>
            <person name="Kohler A."/>
            <person name="Kuo A."/>
            <person name="Nagy L.G."/>
            <person name="Floudas D."/>
            <person name="Copeland A."/>
            <person name="Barry K.W."/>
            <person name="Cichocki N."/>
            <person name="Veneault-Fourrey C."/>
            <person name="LaButti K."/>
            <person name="Lindquist E.A."/>
            <person name="Lipzen A."/>
            <person name="Lundell T."/>
            <person name="Morin E."/>
            <person name="Murat C."/>
            <person name="Riley R."/>
            <person name="Ohm R."/>
            <person name="Sun H."/>
            <person name="Tunlid A."/>
            <person name="Henrissat B."/>
            <person name="Grigoriev I.V."/>
            <person name="Hibbett D.S."/>
            <person name="Martin F."/>
        </authorList>
    </citation>
    <scope>NUCLEOTIDE SEQUENCE [LARGE SCALE GENOMIC DNA]</scope>
    <source>
        <strain evidence="3">F 1598</strain>
    </source>
</reference>
<keyword evidence="1" id="KW-0812">Transmembrane</keyword>
<evidence type="ECO:0000256" key="1">
    <source>
        <dbReference type="SAM" id="Phobius"/>
    </source>
</evidence>
<keyword evidence="3" id="KW-1185">Reference proteome</keyword>
<keyword evidence="1" id="KW-1133">Transmembrane helix</keyword>
<accession>A0A0C3GJ20</accession>
<protein>
    <submittedName>
        <fullName evidence="2">Uncharacterized protein</fullName>
    </submittedName>
</protein>
<evidence type="ECO:0000313" key="3">
    <source>
        <dbReference type="Proteomes" id="UP000054166"/>
    </source>
</evidence>
<name>A0A0C3GJ20_PILCF</name>
<proteinExistence type="predicted"/>
<dbReference type="HOGENOM" id="CLU_2469869_0_0_1"/>
<sequence length="88" mass="9990">MTVRERVYTSRCCMQCIDAEGLCDASAKHVCPHTLMDLGSYLGFELGPWILHFVFVSVPVVVNFCAPHKQQARMPKSDLPRYTVFIVQ</sequence>
<feature type="transmembrane region" description="Helical" evidence="1">
    <location>
        <begin position="46"/>
        <end position="66"/>
    </location>
</feature>
<dbReference type="AlphaFoldDB" id="A0A0C3GJ20"/>
<reference evidence="2 3" key="1">
    <citation type="submission" date="2014-04" db="EMBL/GenBank/DDBJ databases">
        <authorList>
            <consortium name="DOE Joint Genome Institute"/>
            <person name="Kuo A."/>
            <person name="Tarkka M."/>
            <person name="Buscot F."/>
            <person name="Kohler A."/>
            <person name="Nagy L.G."/>
            <person name="Floudas D."/>
            <person name="Copeland A."/>
            <person name="Barry K.W."/>
            <person name="Cichocki N."/>
            <person name="Veneault-Fourrey C."/>
            <person name="LaButti K."/>
            <person name="Lindquist E.A."/>
            <person name="Lipzen A."/>
            <person name="Lundell T."/>
            <person name="Morin E."/>
            <person name="Murat C."/>
            <person name="Sun H."/>
            <person name="Tunlid A."/>
            <person name="Henrissat B."/>
            <person name="Grigoriev I.V."/>
            <person name="Hibbett D.S."/>
            <person name="Martin F."/>
            <person name="Nordberg H.P."/>
            <person name="Cantor M.N."/>
            <person name="Hua S.X."/>
        </authorList>
    </citation>
    <scope>NUCLEOTIDE SEQUENCE [LARGE SCALE GENOMIC DNA]</scope>
    <source>
        <strain evidence="2 3">F 1598</strain>
    </source>
</reference>
<organism evidence="2 3">
    <name type="scientific">Piloderma croceum (strain F 1598)</name>
    <dbReference type="NCBI Taxonomy" id="765440"/>
    <lineage>
        <taxon>Eukaryota</taxon>
        <taxon>Fungi</taxon>
        <taxon>Dikarya</taxon>
        <taxon>Basidiomycota</taxon>
        <taxon>Agaricomycotina</taxon>
        <taxon>Agaricomycetes</taxon>
        <taxon>Agaricomycetidae</taxon>
        <taxon>Atheliales</taxon>
        <taxon>Atheliaceae</taxon>
        <taxon>Piloderma</taxon>
    </lineage>
</organism>
<gene>
    <name evidence="2" type="ORF">PILCRDRAFT_811083</name>
</gene>
<dbReference type="Proteomes" id="UP000054166">
    <property type="component" value="Unassembled WGS sequence"/>
</dbReference>
<evidence type="ECO:0000313" key="2">
    <source>
        <dbReference type="EMBL" id="KIM90646.1"/>
    </source>
</evidence>
<keyword evidence="1" id="KW-0472">Membrane</keyword>